<organism evidence="2 3">
    <name type="scientific">Triplophysa rosa</name>
    <name type="common">Cave loach</name>
    <dbReference type="NCBI Taxonomy" id="992332"/>
    <lineage>
        <taxon>Eukaryota</taxon>
        <taxon>Metazoa</taxon>
        <taxon>Chordata</taxon>
        <taxon>Craniata</taxon>
        <taxon>Vertebrata</taxon>
        <taxon>Euteleostomi</taxon>
        <taxon>Actinopterygii</taxon>
        <taxon>Neopterygii</taxon>
        <taxon>Teleostei</taxon>
        <taxon>Ostariophysi</taxon>
        <taxon>Cypriniformes</taxon>
        <taxon>Nemacheilidae</taxon>
        <taxon>Triplophysa</taxon>
    </lineage>
</organism>
<proteinExistence type="predicted"/>
<feature type="non-terminal residue" evidence="2">
    <location>
        <position position="82"/>
    </location>
</feature>
<name>A0A9W8CB75_TRIRA</name>
<accession>A0A9W8CB75</accession>
<protein>
    <submittedName>
        <fullName evidence="2">Uncharacterized protein</fullName>
    </submittedName>
</protein>
<evidence type="ECO:0000313" key="2">
    <source>
        <dbReference type="EMBL" id="KAI7813163.1"/>
    </source>
</evidence>
<gene>
    <name evidence="2" type="ORF">IRJ41_014442</name>
</gene>
<sequence length="82" mass="8891">KMKTGETGCADCGWISHVEGTDTDSSAVNVLPYACRCLCGAQHISLPELNRYETELDAPGYSARSAPALRRRGENEDSVCQQ</sequence>
<feature type="non-terminal residue" evidence="2">
    <location>
        <position position="1"/>
    </location>
</feature>
<dbReference type="AlphaFoldDB" id="A0A9W8CB75"/>
<reference evidence="2" key="1">
    <citation type="submission" date="2021-02" db="EMBL/GenBank/DDBJ databases">
        <title>Comparative genomics reveals that relaxation of natural selection precedes convergent phenotypic evolution of cavefish.</title>
        <authorList>
            <person name="Peng Z."/>
        </authorList>
    </citation>
    <scope>NUCLEOTIDE SEQUENCE</scope>
    <source>
        <tissue evidence="2">Muscle</tissue>
    </source>
</reference>
<comment type="caution">
    <text evidence="2">The sequence shown here is derived from an EMBL/GenBank/DDBJ whole genome shotgun (WGS) entry which is preliminary data.</text>
</comment>
<evidence type="ECO:0000313" key="3">
    <source>
        <dbReference type="Proteomes" id="UP001059041"/>
    </source>
</evidence>
<keyword evidence="3" id="KW-1185">Reference proteome</keyword>
<feature type="region of interest" description="Disordered" evidence="1">
    <location>
        <begin position="63"/>
        <end position="82"/>
    </location>
</feature>
<dbReference type="EMBL" id="JAFHDT010000002">
    <property type="protein sequence ID" value="KAI7813163.1"/>
    <property type="molecule type" value="Genomic_DNA"/>
</dbReference>
<dbReference type="Proteomes" id="UP001059041">
    <property type="component" value="Linkage Group LG2"/>
</dbReference>
<evidence type="ECO:0000256" key="1">
    <source>
        <dbReference type="SAM" id="MobiDB-lite"/>
    </source>
</evidence>